<keyword evidence="3" id="KW-0645">Protease</keyword>
<dbReference type="GO" id="GO:0008233">
    <property type="term" value="F:peptidase activity"/>
    <property type="evidence" value="ECO:0007669"/>
    <property type="project" value="UniProtKB-KW"/>
</dbReference>
<dbReference type="GO" id="GO:0006508">
    <property type="term" value="P:proteolysis"/>
    <property type="evidence" value="ECO:0007669"/>
    <property type="project" value="UniProtKB-KW"/>
</dbReference>
<protein>
    <submittedName>
        <fullName evidence="3">Protease I</fullName>
    </submittedName>
</protein>
<evidence type="ECO:0000259" key="2">
    <source>
        <dbReference type="Pfam" id="PF01965"/>
    </source>
</evidence>
<dbReference type="NCBIfam" id="TIGR01382">
    <property type="entry name" value="PfpI"/>
    <property type="match status" value="1"/>
</dbReference>
<evidence type="ECO:0000313" key="4">
    <source>
        <dbReference type="Proteomes" id="UP000245697"/>
    </source>
</evidence>
<evidence type="ECO:0000256" key="1">
    <source>
        <dbReference type="ARBA" id="ARBA00008542"/>
    </source>
</evidence>
<accession>A0A316FC51</accession>
<feature type="domain" description="DJ-1/PfpI" evidence="2">
    <location>
        <begin position="8"/>
        <end position="178"/>
    </location>
</feature>
<dbReference type="PANTHER" id="PTHR42733:SF12">
    <property type="entry name" value="PROTEINASE"/>
    <property type="match status" value="1"/>
</dbReference>
<keyword evidence="3" id="KW-0378">Hydrolase</keyword>
<dbReference type="PROSITE" id="PS51276">
    <property type="entry name" value="PEPTIDASE_C56_PFPI"/>
    <property type="match status" value="1"/>
</dbReference>
<dbReference type="Proteomes" id="UP000245697">
    <property type="component" value="Unassembled WGS sequence"/>
</dbReference>
<name>A0A316FC51_9ACTN</name>
<keyword evidence="4" id="KW-1185">Reference proteome</keyword>
<reference evidence="3 4" key="1">
    <citation type="submission" date="2018-05" db="EMBL/GenBank/DDBJ databases">
        <title>Genomic Encyclopedia of Archaeal and Bacterial Type Strains, Phase II (KMG-II): from individual species to whole genera.</title>
        <authorList>
            <person name="Goeker M."/>
        </authorList>
    </citation>
    <scope>NUCLEOTIDE SEQUENCE [LARGE SCALE GENOMIC DNA]</scope>
    <source>
        <strain evidence="3 4">DSM 45184</strain>
    </source>
</reference>
<dbReference type="PANTHER" id="PTHR42733">
    <property type="entry name" value="DJ-1 PROTEIN"/>
    <property type="match status" value="1"/>
</dbReference>
<dbReference type="AlphaFoldDB" id="A0A316FC51"/>
<dbReference type="Pfam" id="PF01965">
    <property type="entry name" value="DJ-1_PfpI"/>
    <property type="match status" value="1"/>
</dbReference>
<comment type="similarity">
    <text evidence="1">Belongs to the peptidase C56 family.</text>
</comment>
<dbReference type="InterPro" id="IPR002818">
    <property type="entry name" value="DJ-1/PfpI"/>
</dbReference>
<organism evidence="3 4">
    <name type="scientific">Actinoplanes xinjiangensis</name>
    <dbReference type="NCBI Taxonomy" id="512350"/>
    <lineage>
        <taxon>Bacteria</taxon>
        <taxon>Bacillati</taxon>
        <taxon>Actinomycetota</taxon>
        <taxon>Actinomycetes</taxon>
        <taxon>Micromonosporales</taxon>
        <taxon>Micromonosporaceae</taxon>
        <taxon>Actinoplanes</taxon>
    </lineage>
</organism>
<dbReference type="InterPro" id="IPR006286">
    <property type="entry name" value="C56_PfpI-like"/>
</dbReference>
<proteinExistence type="inferred from homology"/>
<dbReference type="CDD" id="cd03134">
    <property type="entry name" value="GATase1_PfpI_like"/>
    <property type="match status" value="1"/>
</dbReference>
<dbReference type="SUPFAM" id="SSF52317">
    <property type="entry name" value="Class I glutamine amidotransferase-like"/>
    <property type="match status" value="1"/>
</dbReference>
<evidence type="ECO:0000313" key="3">
    <source>
        <dbReference type="EMBL" id="PWK46448.1"/>
    </source>
</evidence>
<dbReference type="EMBL" id="QGGR01000009">
    <property type="protein sequence ID" value="PWK46448.1"/>
    <property type="molecule type" value="Genomic_DNA"/>
</dbReference>
<sequence>MTISTGTRVAFLVAEEGIEQVELTAPWQAVEKAGATPALISLKPGTVQGFNHLDKADTFDVDITLDDARVADYSALVLPGGVPNGDLLRTQQPAVEFVKAFAAAGKPIAVICHGGWVLIEAGVVEGRTITSWPSLATDFTNAGATWVDQEIVVDADGFPLISSRKPDDLPAFTEKLVAALPQA</sequence>
<dbReference type="Gene3D" id="3.40.50.880">
    <property type="match status" value="1"/>
</dbReference>
<gene>
    <name evidence="3" type="ORF">BC793_10913</name>
</gene>
<dbReference type="OrthoDB" id="9792284at2"/>
<comment type="caution">
    <text evidence="3">The sequence shown here is derived from an EMBL/GenBank/DDBJ whole genome shotgun (WGS) entry which is preliminary data.</text>
</comment>
<dbReference type="InterPro" id="IPR029062">
    <property type="entry name" value="Class_I_gatase-like"/>
</dbReference>